<evidence type="ECO:0000313" key="7">
    <source>
        <dbReference type="Proteomes" id="UP000078558"/>
    </source>
</evidence>
<feature type="region of interest" description="Disordered" evidence="2">
    <location>
        <begin position="203"/>
        <end position="248"/>
    </location>
</feature>
<dbReference type="Gene3D" id="3.40.1520.20">
    <property type="match status" value="1"/>
</dbReference>
<evidence type="ECO:0000256" key="1">
    <source>
        <dbReference type="ARBA" id="ARBA00022729"/>
    </source>
</evidence>
<evidence type="ECO:0000313" key="5">
    <source>
        <dbReference type="EMBL" id="SBT26520.1"/>
    </source>
</evidence>
<evidence type="ECO:0000313" key="6">
    <source>
        <dbReference type="EMBL" id="SOE46842.1"/>
    </source>
</evidence>
<sequence>MTLTARRAARPLLIAAALAAGTSLLSACAPLVVGAAAGGTALVATDRRTAGVQLEDQNIGFKVESNMRRHFGDTARINASAYQTKVLLTGEAPNETVKQQASEIAGKVENVTHVYNQLNIGPVSSAEARTNDTWLGTKVRTALINTKGVPSRTLTVTVERGVVYLQGKVTRLEGDYASAAAANVSGVKQVVRLLDVMTPEEERALAESQENPGSQKSQAAPITHGSEPAQEAAPQTLPSSGVEVMPIQ</sequence>
<protein>
    <submittedName>
        <fullName evidence="5">21 kDa hemolysin</fullName>
    </submittedName>
</protein>
<evidence type="ECO:0000256" key="3">
    <source>
        <dbReference type="SAM" id="SignalP"/>
    </source>
</evidence>
<dbReference type="STRING" id="1851544.ODI_04293"/>
<dbReference type="PROSITE" id="PS50914">
    <property type="entry name" value="BON"/>
    <property type="match status" value="2"/>
</dbReference>
<gene>
    <name evidence="5" type="ORF">ODI_04293</name>
    <name evidence="6" type="ORF">ODI_R0495</name>
</gene>
<evidence type="ECO:0000256" key="2">
    <source>
        <dbReference type="SAM" id="MobiDB-lite"/>
    </source>
</evidence>
<dbReference type="KEGG" id="odi:ODI_R0495"/>
<dbReference type="SMART" id="SM00749">
    <property type="entry name" value="BON"/>
    <property type="match status" value="2"/>
</dbReference>
<dbReference type="OrthoDB" id="5294487at2"/>
<feature type="chain" id="PRO_5015062703" evidence="3">
    <location>
        <begin position="28"/>
        <end position="248"/>
    </location>
</feature>
<dbReference type="InterPro" id="IPR014004">
    <property type="entry name" value="Transpt-assoc_nodulatn_dom_bac"/>
</dbReference>
<reference evidence="5 7" key="1">
    <citation type="submission" date="2016-06" db="EMBL/GenBank/DDBJ databases">
        <authorList>
            <person name="Kjaerup R.B."/>
            <person name="Dalgaard T.S."/>
            <person name="Juul-Madsen H.R."/>
        </authorList>
    </citation>
    <scope>NUCLEOTIDE SEQUENCE [LARGE SCALE GENOMIC DNA]</scope>
    <source>
        <strain evidence="5">Orrdi1</strain>
    </source>
</reference>
<keyword evidence="1 3" id="KW-0732">Signal</keyword>
<dbReference type="AlphaFoldDB" id="A0A1C3K4T9"/>
<organism evidence="5 7">
    <name type="scientific">Orrella dioscoreae</name>
    <dbReference type="NCBI Taxonomy" id="1851544"/>
    <lineage>
        <taxon>Bacteria</taxon>
        <taxon>Pseudomonadati</taxon>
        <taxon>Pseudomonadota</taxon>
        <taxon>Betaproteobacteria</taxon>
        <taxon>Burkholderiales</taxon>
        <taxon>Alcaligenaceae</taxon>
        <taxon>Orrella</taxon>
    </lineage>
</organism>
<dbReference type="EMBL" id="FLRC01000033">
    <property type="protein sequence ID" value="SBT26520.1"/>
    <property type="molecule type" value="Genomic_DNA"/>
</dbReference>
<feature type="compositionally biased region" description="Polar residues" evidence="2">
    <location>
        <begin position="208"/>
        <end position="220"/>
    </location>
</feature>
<dbReference type="EMBL" id="LT907988">
    <property type="protein sequence ID" value="SOE46842.1"/>
    <property type="molecule type" value="Genomic_DNA"/>
</dbReference>
<reference evidence="6 7" key="2">
    <citation type="submission" date="2017-08" db="EMBL/GenBank/DDBJ databases">
        <authorList>
            <person name="de Groot N.N."/>
        </authorList>
    </citation>
    <scope>NUCLEOTIDE SEQUENCE [LARGE SCALE GENOMIC DNA]</scope>
    <source>
        <strain evidence="6">Orrdi1</strain>
    </source>
</reference>
<keyword evidence="7" id="KW-1185">Reference proteome</keyword>
<dbReference type="PANTHER" id="PTHR34606:SF4">
    <property type="entry name" value="OUTER MEMBRANE LIPOPROTEIN DOLP"/>
    <property type="match status" value="1"/>
</dbReference>
<dbReference type="Proteomes" id="UP000078558">
    <property type="component" value="Chromosome I"/>
</dbReference>
<dbReference type="PROSITE" id="PS51257">
    <property type="entry name" value="PROKAR_LIPOPROTEIN"/>
    <property type="match status" value="1"/>
</dbReference>
<feature type="domain" description="BON" evidence="4">
    <location>
        <begin position="55"/>
        <end position="122"/>
    </location>
</feature>
<feature type="signal peptide" evidence="3">
    <location>
        <begin position="1"/>
        <end position="27"/>
    </location>
</feature>
<dbReference type="InterPro" id="IPR051686">
    <property type="entry name" value="Lipoprotein_DolP"/>
</dbReference>
<dbReference type="RefSeq" id="WP_067756389.1">
    <property type="nucleotide sequence ID" value="NZ_LT907988.1"/>
</dbReference>
<dbReference type="PANTHER" id="PTHR34606">
    <property type="entry name" value="BON DOMAIN-CONTAINING PROTEIN"/>
    <property type="match status" value="1"/>
</dbReference>
<name>A0A1C3K4T9_9BURK</name>
<accession>A0A1C3K4T9</accession>
<evidence type="ECO:0000259" key="4">
    <source>
        <dbReference type="PROSITE" id="PS50914"/>
    </source>
</evidence>
<proteinExistence type="predicted"/>
<dbReference type="InterPro" id="IPR007055">
    <property type="entry name" value="BON_dom"/>
</dbReference>
<dbReference type="Pfam" id="PF04972">
    <property type="entry name" value="BON"/>
    <property type="match status" value="2"/>
</dbReference>
<feature type="domain" description="BON" evidence="4">
    <location>
        <begin position="131"/>
        <end position="198"/>
    </location>
</feature>